<dbReference type="Proteomes" id="UP000193710">
    <property type="component" value="Unassembled WGS sequence"/>
</dbReference>
<evidence type="ECO:0000256" key="1">
    <source>
        <dbReference type="ARBA" id="ARBA00007074"/>
    </source>
</evidence>
<dbReference type="GO" id="GO:0071555">
    <property type="term" value="P:cell wall organization"/>
    <property type="evidence" value="ECO:0007669"/>
    <property type="project" value="UniProtKB-KW"/>
</dbReference>
<dbReference type="OrthoDB" id="4771638at2"/>
<keyword evidence="2" id="KW-0645">Protease</keyword>
<evidence type="ECO:0000256" key="6">
    <source>
        <dbReference type="ARBA" id="ARBA00023316"/>
    </source>
</evidence>
<dbReference type="PANTHER" id="PTHR47359">
    <property type="entry name" value="PEPTIDOGLYCAN DL-ENDOPEPTIDASE CWLO"/>
    <property type="match status" value="1"/>
</dbReference>
<name>A0A024JWX8_9MYCO</name>
<keyword evidence="5" id="KW-0788">Thiol protease</keyword>
<dbReference type="InterPro" id="IPR038765">
    <property type="entry name" value="Papain-like_cys_pep_sf"/>
</dbReference>
<evidence type="ECO:0000259" key="9">
    <source>
        <dbReference type="PROSITE" id="PS51935"/>
    </source>
</evidence>
<feature type="region of interest" description="Disordered" evidence="8">
    <location>
        <begin position="229"/>
        <end position="273"/>
    </location>
</feature>
<dbReference type="EMBL" id="HG964446">
    <property type="protein sequence ID" value="CDO88330.1"/>
    <property type="molecule type" value="Genomic_DNA"/>
</dbReference>
<gene>
    <name evidence="11" type="ORF">AWC29_20445</name>
    <name evidence="10" type="ORF">BN973_02694</name>
</gene>
<evidence type="ECO:0000256" key="5">
    <source>
        <dbReference type="ARBA" id="ARBA00022807"/>
    </source>
</evidence>
<dbReference type="NCBIfam" id="NF033741">
    <property type="entry name" value="NlpC_p60_RipA"/>
    <property type="match status" value="1"/>
</dbReference>
<evidence type="ECO:0000256" key="7">
    <source>
        <dbReference type="SAM" id="Coils"/>
    </source>
</evidence>
<dbReference type="AlphaFoldDB" id="A0A024JWX8"/>
<feature type="compositionally biased region" description="Low complexity" evidence="8">
    <location>
        <begin position="246"/>
        <end position="267"/>
    </location>
</feature>
<dbReference type="Pfam" id="PF00877">
    <property type="entry name" value="NLPC_P60"/>
    <property type="match status" value="1"/>
</dbReference>
<organism evidence="10">
    <name type="scientific">Mycobacterium triplex</name>
    <dbReference type="NCBI Taxonomy" id="47839"/>
    <lineage>
        <taxon>Bacteria</taxon>
        <taxon>Bacillati</taxon>
        <taxon>Actinomycetota</taxon>
        <taxon>Actinomycetes</taxon>
        <taxon>Mycobacteriales</taxon>
        <taxon>Mycobacteriaceae</taxon>
        <taxon>Mycobacterium</taxon>
        <taxon>Mycobacterium simiae complex</taxon>
    </lineage>
</organism>
<dbReference type="FunFam" id="3.90.1720.10:FF:000010">
    <property type="entry name" value="Peptidoglycan endopeptidase RipA"/>
    <property type="match status" value="1"/>
</dbReference>
<accession>A0A024JWX8</accession>
<evidence type="ECO:0000256" key="8">
    <source>
        <dbReference type="SAM" id="MobiDB-lite"/>
    </source>
</evidence>
<reference evidence="10" key="2">
    <citation type="submission" date="2014-04" db="EMBL/GenBank/DDBJ databases">
        <authorList>
            <person name="Xu Y.W."/>
            <person name="Yang Q."/>
        </authorList>
    </citation>
    <scope>NUCLEOTIDE SEQUENCE</scope>
    <source>
        <strain evidence="10">DSM 44626</strain>
    </source>
</reference>
<evidence type="ECO:0000313" key="11">
    <source>
        <dbReference type="EMBL" id="ORX02220.1"/>
    </source>
</evidence>
<evidence type="ECO:0000313" key="12">
    <source>
        <dbReference type="Proteomes" id="UP000193710"/>
    </source>
</evidence>
<dbReference type="SUPFAM" id="SSF54001">
    <property type="entry name" value="Cysteine proteinases"/>
    <property type="match status" value="1"/>
</dbReference>
<dbReference type="InterPro" id="IPR049836">
    <property type="entry name" value="RipA"/>
</dbReference>
<reference evidence="11 12" key="3">
    <citation type="submission" date="2016-01" db="EMBL/GenBank/DDBJ databases">
        <title>The new phylogeny of the genus Mycobacterium.</title>
        <authorList>
            <person name="Tarcisio F."/>
            <person name="Conor M."/>
            <person name="Antonella G."/>
            <person name="Elisabetta G."/>
            <person name="Giulia F.S."/>
            <person name="Sara T."/>
            <person name="Anna F."/>
            <person name="Clotilde B."/>
            <person name="Roberto B."/>
            <person name="Veronica D.S."/>
            <person name="Fabio R."/>
            <person name="Monica P."/>
            <person name="Olivier J."/>
            <person name="Enrico T."/>
            <person name="Nicola S."/>
        </authorList>
    </citation>
    <scope>NUCLEOTIDE SEQUENCE [LARGE SCALE GENOMIC DNA]</scope>
    <source>
        <strain evidence="11 12">DSM 44626</strain>
    </source>
</reference>
<dbReference type="eggNOG" id="COG3883">
    <property type="taxonomic scope" value="Bacteria"/>
</dbReference>
<keyword evidence="6" id="KW-0961">Cell wall biogenesis/degradation</keyword>
<reference evidence="10" key="1">
    <citation type="journal article" date="2014" name="Genome Announc.">
        <title>Draft Genome Sequence of Mycobacterium triplex DSM 44626.</title>
        <authorList>
            <person name="Sassi M."/>
            <person name="Croce O."/>
            <person name="Robert C."/>
            <person name="Raoult D."/>
            <person name="Drancourt M."/>
        </authorList>
    </citation>
    <scope>NUCLEOTIDE SEQUENCE [LARGE SCALE GENOMIC DNA]</scope>
    <source>
        <strain evidence="10">DSM 44626</strain>
    </source>
</reference>
<keyword evidence="4" id="KW-0378">Hydrolase</keyword>
<evidence type="ECO:0000313" key="10">
    <source>
        <dbReference type="EMBL" id="CDO88330.1"/>
    </source>
</evidence>
<dbReference type="STRING" id="47839.BN973_02694"/>
<evidence type="ECO:0000256" key="3">
    <source>
        <dbReference type="ARBA" id="ARBA00022729"/>
    </source>
</evidence>
<proteinExistence type="inferred from homology"/>
<dbReference type="HOGENOM" id="CLU_026494_1_0_11"/>
<feature type="coiled-coil region" evidence="7">
    <location>
        <begin position="46"/>
        <end position="115"/>
    </location>
</feature>
<dbReference type="Proteomes" id="UP000028880">
    <property type="component" value="Unassembled WGS sequence"/>
</dbReference>
<dbReference type="InterPro" id="IPR051794">
    <property type="entry name" value="PG_Endopeptidase_C40"/>
</dbReference>
<dbReference type="EMBL" id="LQPY01000027">
    <property type="protein sequence ID" value="ORX02220.1"/>
    <property type="molecule type" value="Genomic_DNA"/>
</dbReference>
<evidence type="ECO:0000256" key="4">
    <source>
        <dbReference type="ARBA" id="ARBA00022801"/>
    </source>
</evidence>
<dbReference type="RefSeq" id="WP_036468676.1">
    <property type="nucleotide sequence ID" value="NZ_HG964446.1"/>
</dbReference>
<dbReference type="eggNOG" id="COG0791">
    <property type="taxonomic scope" value="Bacteria"/>
</dbReference>
<dbReference type="PROSITE" id="PS51935">
    <property type="entry name" value="NLPC_P60"/>
    <property type="match status" value="1"/>
</dbReference>
<keyword evidence="3" id="KW-0732">Signal</keyword>
<comment type="similarity">
    <text evidence="1">Belongs to the peptidase C40 family.</text>
</comment>
<keyword evidence="12" id="KW-1185">Reference proteome</keyword>
<protein>
    <submittedName>
        <fullName evidence="10">Invasion protein</fullName>
    </submittedName>
    <submittedName>
        <fullName evidence="11">Peptidase M23</fullName>
    </submittedName>
</protein>
<dbReference type="PANTHER" id="PTHR47359:SF3">
    <property type="entry name" value="NLP_P60 DOMAIN-CONTAINING PROTEIN-RELATED"/>
    <property type="match status" value="1"/>
</dbReference>
<dbReference type="GO" id="GO:0008234">
    <property type="term" value="F:cysteine-type peptidase activity"/>
    <property type="evidence" value="ECO:0007669"/>
    <property type="project" value="UniProtKB-KW"/>
</dbReference>
<feature type="domain" description="NlpC/P60" evidence="9">
    <location>
        <begin position="346"/>
        <end position="478"/>
    </location>
</feature>
<dbReference type="Gene3D" id="6.10.250.3150">
    <property type="match status" value="1"/>
</dbReference>
<dbReference type="InterPro" id="IPR000064">
    <property type="entry name" value="NLP_P60_dom"/>
</dbReference>
<dbReference type="Gene3D" id="3.90.1720.10">
    <property type="entry name" value="endopeptidase domain like (from Nostoc punctiforme)"/>
    <property type="match status" value="1"/>
</dbReference>
<dbReference type="GO" id="GO:0006508">
    <property type="term" value="P:proteolysis"/>
    <property type="evidence" value="ECO:0007669"/>
    <property type="project" value="UniProtKB-KW"/>
</dbReference>
<sequence length="478" mass="50163" precursor="true">MRLTRRGSAARPFARLVRPVLPSVLSVVVLLTTPGLAQADPSADSLGALIANVAKANQRLEDLSAEIQGEQEAVNKALVDVETARDNVTAAEHDLEVSRQSVKDANAAIAAAQRRFNTFAAATYMNGPSGSYLTARSPEDIIATESASRTLAASAQTVMDNLQRARTEQVNKESAARLAKQKAEKAAADAKSSQDAAVAALTNSKHKFEEQRAQIARLAAERDEAQAKLQQAQLASAHWSTGGGASAPASGDRWDPGAPAGTAPSGGRRWDGWDPTLPMVPSANVPGDPIAVINQVLGISATSTQVTAQMGKGFLQSIGILKPDDTGITNATPNGVGGRIPRVYGRQASEYVIRRGMSQIGVPYSWGGGNAAGPSKGIDSGAGITGFDCSGLVLYSFAGVGIKLPHYSGSQYNLGRKIPSSQMRRGDVIFYGPGGSQHVTIYLGQGQMLEAPDVGLKVRVAPVRTSGMTPYVVRYIEY</sequence>
<evidence type="ECO:0000256" key="2">
    <source>
        <dbReference type="ARBA" id="ARBA00022670"/>
    </source>
</evidence>
<keyword evidence="7" id="KW-0175">Coiled coil</keyword>